<feature type="domain" description="Gamma tubulin complex component protein N-terminal" evidence="8">
    <location>
        <begin position="41"/>
        <end position="417"/>
    </location>
</feature>
<evidence type="ECO:0000256" key="4">
    <source>
        <dbReference type="ARBA" id="ARBA00023212"/>
    </source>
</evidence>
<dbReference type="EMBL" id="KN833004">
    <property type="protein sequence ID" value="KIM80367.1"/>
    <property type="molecule type" value="Genomic_DNA"/>
</dbReference>
<dbReference type="GO" id="GO:0051011">
    <property type="term" value="F:microtubule minus-end binding"/>
    <property type="evidence" value="ECO:0007669"/>
    <property type="project" value="TreeGrafter"/>
</dbReference>
<dbReference type="InterPro" id="IPR042241">
    <property type="entry name" value="GCP_C_sf"/>
</dbReference>
<dbReference type="PANTHER" id="PTHR19302:SF13">
    <property type="entry name" value="GAMMA-TUBULIN COMPLEX COMPONENT 2"/>
    <property type="match status" value="1"/>
</dbReference>
<evidence type="ECO:0000256" key="1">
    <source>
        <dbReference type="ARBA" id="ARBA00010337"/>
    </source>
</evidence>
<evidence type="ECO:0000256" key="2">
    <source>
        <dbReference type="ARBA" id="ARBA00022490"/>
    </source>
</evidence>
<feature type="domain" description="Gamma tubulin complex component C-terminal" evidence="7">
    <location>
        <begin position="421"/>
        <end position="754"/>
    </location>
</feature>
<evidence type="ECO:0000313" key="10">
    <source>
        <dbReference type="Proteomes" id="UP000054166"/>
    </source>
</evidence>
<dbReference type="Pfam" id="PF04130">
    <property type="entry name" value="GCP_C_terminal"/>
    <property type="match status" value="1"/>
</dbReference>
<feature type="region of interest" description="Disordered" evidence="6">
    <location>
        <begin position="517"/>
        <end position="538"/>
    </location>
</feature>
<dbReference type="InParanoid" id="A0A0C3BSQ0"/>
<dbReference type="GO" id="GO:0031122">
    <property type="term" value="P:cytoplasmic microtubule organization"/>
    <property type="evidence" value="ECO:0007669"/>
    <property type="project" value="TreeGrafter"/>
</dbReference>
<dbReference type="FunFam" id="1.20.120.1900:FF:000011">
    <property type="entry name" value="Spindle pole body component"/>
    <property type="match status" value="1"/>
</dbReference>
<keyword evidence="10" id="KW-1185">Reference proteome</keyword>
<dbReference type="GO" id="GO:0000922">
    <property type="term" value="C:spindle pole"/>
    <property type="evidence" value="ECO:0007669"/>
    <property type="project" value="InterPro"/>
</dbReference>
<dbReference type="STRING" id="765440.A0A0C3BSQ0"/>
<dbReference type="Pfam" id="PF17681">
    <property type="entry name" value="GCP_N_terminal"/>
    <property type="match status" value="1"/>
</dbReference>
<dbReference type="GO" id="GO:0044732">
    <property type="term" value="C:mitotic spindle pole body"/>
    <property type="evidence" value="ECO:0007669"/>
    <property type="project" value="TreeGrafter"/>
</dbReference>
<dbReference type="GO" id="GO:0000930">
    <property type="term" value="C:gamma-tubulin complex"/>
    <property type="evidence" value="ECO:0007669"/>
    <property type="project" value="TreeGrafter"/>
</dbReference>
<reference evidence="10" key="2">
    <citation type="submission" date="2015-01" db="EMBL/GenBank/DDBJ databases">
        <title>Evolutionary Origins and Diversification of the Mycorrhizal Mutualists.</title>
        <authorList>
            <consortium name="DOE Joint Genome Institute"/>
            <consortium name="Mycorrhizal Genomics Consortium"/>
            <person name="Kohler A."/>
            <person name="Kuo A."/>
            <person name="Nagy L.G."/>
            <person name="Floudas D."/>
            <person name="Copeland A."/>
            <person name="Barry K.W."/>
            <person name="Cichocki N."/>
            <person name="Veneault-Fourrey C."/>
            <person name="LaButti K."/>
            <person name="Lindquist E.A."/>
            <person name="Lipzen A."/>
            <person name="Lundell T."/>
            <person name="Morin E."/>
            <person name="Murat C."/>
            <person name="Riley R."/>
            <person name="Ohm R."/>
            <person name="Sun H."/>
            <person name="Tunlid A."/>
            <person name="Henrissat B."/>
            <person name="Grigoriev I.V."/>
            <person name="Hibbett D.S."/>
            <person name="Martin F."/>
        </authorList>
    </citation>
    <scope>NUCLEOTIDE SEQUENCE [LARGE SCALE GENOMIC DNA]</scope>
    <source>
        <strain evidence="10">F 1598</strain>
    </source>
</reference>
<dbReference type="InterPro" id="IPR041470">
    <property type="entry name" value="GCP_N"/>
</dbReference>
<dbReference type="HOGENOM" id="CLU_007738_0_1_1"/>
<dbReference type="AlphaFoldDB" id="A0A0C3BSQ0"/>
<evidence type="ECO:0000256" key="5">
    <source>
        <dbReference type="RuleBase" id="RU363050"/>
    </source>
</evidence>
<dbReference type="GO" id="GO:0043015">
    <property type="term" value="F:gamma-tubulin binding"/>
    <property type="evidence" value="ECO:0007669"/>
    <property type="project" value="InterPro"/>
</dbReference>
<evidence type="ECO:0000259" key="8">
    <source>
        <dbReference type="Pfam" id="PF17681"/>
    </source>
</evidence>
<evidence type="ECO:0000259" key="7">
    <source>
        <dbReference type="Pfam" id="PF04130"/>
    </source>
</evidence>
<dbReference type="Proteomes" id="UP000054166">
    <property type="component" value="Unassembled WGS sequence"/>
</dbReference>
<dbReference type="FunCoup" id="A0A0C3BSQ0">
    <property type="interactions" value="624"/>
</dbReference>
<proteinExistence type="inferred from homology"/>
<dbReference type="Gene3D" id="1.20.120.1900">
    <property type="entry name" value="Gamma-tubulin complex, C-terminal domain"/>
    <property type="match status" value="1"/>
</dbReference>
<keyword evidence="4 5" id="KW-0206">Cytoskeleton</keyword>
<feature type="region of interest" description="Disordered" evidence="6">
    <location>
        <begin position="322"/>
        <end position="341"/>
    </location>
</feature>
<comment type="similarity">
    <text evidence="1 5">Belongs to the TUBGCP family.</text>
</comment>
<dbReference type="GO" id="GO:0007020">
    <property type="term" value="P:microtubule nucleation"/>
    <property type="evidence" value="ECO:0007669"/>
    <property type="project" value="InterPro"/>
</dbReference>
<reference evidence="9 10" key="1">
    <citation type="submission" date="2014-04" db="EMBL/GenBank/DDBJ databases">
        <authorList>
            <consortium name="DOE Joint Genome Institute"/>
            <person name="Kuo A."/>
            <person name="Tarkka M."/>
            <person name="Buscot F."/>
            <person name="Kohler A."/>
            <person name="Nagy L.G."/>
            <person name="Floudas D."/>
            <person name="Copeland A."/>
            <person name="Barry K.W."/>
            <person name="Cichocki N."/>
            <person name="Veneault-Fourrey C."/>
            <person name="LaButti K."/>
            <person name="Lindquist E.A."/>
            <person name="Lipzen A."/>
            <person name="Lundell T."/>
            <person name="Morin E."/>
            <person name="Murat C."/>
            <person name="Sun H."/>
            <person name="Tunlid A."/>
            <person name="Henrissat B."/>
            <person name="Grigoriev I.V."/>
            <person name="Hibbett D.S."/>
            <person name="Martin F."/>
            <person name="Nordberg H.P."/>
            <person name="Cantor M.N."/>
            <person name="Hua S.X."/>
        </authorList>
    </citation>
    <scope>NUCLEOTIDE SEQUENCE [LARGE SCALE GENOMIC DNA]</scope>
    <source>
        <strain evidence="9 10">F 1598</strain>
    </source>
</reference>
<accession>A0A0C3BSQ0</accession>
<keyword evidence="2 5" id="KW-0963">Cytoplasm</keyword>
<sequence length="775" mass="88561">MIDTAASVRRSKHIAIQVGRGKTRQGHLDQIPVDIQEALILEDLLYILMGIEGAYITYRPDYPDDKGSLHGARFVVSPLLDSSLRDIVERILPLGTYYTAAVSFIERRSHLDFGLINHALCAAMRGMLSDYQTLVSQLEHAFNTSPQFTLIQLWFYLHPTARTLYLLYQLILEFDADTLSERLSQSSPSSASDTEDHAREMALGLGGAQFKALLSMMEKDDRTTGTETDITVKGGEVLAIIYERMQHMSGDPTAHTLYCTLLRASEAPYAAMIRAWMTSGQLVDSYDEFCVKESKFINRDTLEMDYTDEYWEERYTLRDGSRTSVSSKRHQAGIPGPRPASGRLPGSACIPPLLEGRKHKILLAGKYLNVIRECGVEMNRDHLYLDDSLSMNDVNFYKVIDNAYMHANHTLLQLLLKDQQLILHLRTLKRYFLLSQSTFLTHFLDLSHIELRKSAQSISIIKLQSLLDLAMNTDSTASHTDSSDVGDIMFRKNIKVTMAGSGLYEWLLKIANMSGLGGGGAREPADGTLRNVKEKEKEKDDKKPMLALGFDILALDYVVKFPLSLVISRKNILRYQLLFRFLLHMKHVEQSLLSMWVEHKGTQWRKVTPNHPELERWRLRIALLRMRMLVFVQRIQAYATSEVLEPNWRVLETKLNNVTTVDQLLMYHVDFLDTCIKECMLTSSKLLEAHSRIIVTCSTFALYASVFSKHTTKAFIEFATPEGDRNMGERWVFLAKFETHFNHWLKLYLDYIQVDAYSGNVSLLPLVERLKNIQM</sequence>
<evidence type="ECO:0000256" key="6">
    <source>
        <dbReference type="SAM" id="MobiDB-lite"/>
    </source>
</evidence>
<evidence type="ECO:0000256" key="3">
    <source>
        <dbReference type="ARBA" id="ARBA00022701"/>
    </source>
</evidence>
<dbReference type="OrthoDB" id="2192946at2759"/>
<keyword evidence="3 5" id="KW-0493">Microtubule</keyword>
<gene>
    <name evidence="9" type="ORF">PILCRDRAFT_531116</name>
</gene>
<dbReference type="GO" id="GO:0051321">
    <property type="term" value="P:meiotic cell cycle"/>
    <property type="evidence" value="ECO:0007669"/>
    <property type="project" value="TreeGrafter"/>
</dbReference>
<protein>
    <recommendedName>
        <fullName evidence="5">Spindle pole body component</fullName>
    </recommendedName>
</protein>
<dbReference type="InterPro" id="IPR040457">
    <property type="entry name" value="GCP_C"/>
</dbReference>
<dbReference type="PANTHER" id="PTHR19302">
    <property type="entry name" value="GAMMA TUBULIN COMPLEX PROTEIN"/>
    <property type="match status" value="1"/>
</dbReference>
<dbReference type="GO" id="GO:0051225">
    <property type="term" value="P:spindle assembly"/>
    <property type="evidence" value="ECO:0007669"/>
    <property type="project" value="TreeGrafter"/>
</dbReference>
<dbReference type="GO" id="GO:0005874">
    <property type="term" value="C:microtubule"/>
    <property type="evidence" value="ECO:0007669"/>
    <property type="project" value="UniProtKB-KW"/>
</dbReference>
<comment type="subcellular location">
    <subcellularLocation>
        <location evidence="5">Cytoplasm</location>
        <location evidence="5">Cytoskeleton</location>
        <location evidence="5">Microtubule organizing center</location>
    </subcellularLocation>
</comment>
<evidence type="ECO:0000313" key="9">
    <source>
        <dbReference type="EMBL" id="KIM80367.1"/>
    </source>
</evidence>
<name>A0A0C3BSQ0_PILCF</name>
<dbReference type="GO" id="GO:0000278">
    <property type="term" value="P:mitotic cell cycle"/>
    <property type="evidence" value="ECO:0007669"/>
    <property type="project" value="TreeGrafter"/>
</dbReference>
<dbReference type="InterPro" id="IPR007259">
    <property type="entry name" value="GCP"/>
</dbReference>
<organism evidence="9 10">
    <name type="scientific">Piloderma croceum (strain F 1598)</name>
    <dbReference type="NCBI Taxonomy" id="765440"/>
    <lineage>
        <taxon>Eukaryota</taxon>
        <taxon>Fungi</taxon>
        <taxon>Dikarya</taxon>
        <taxon>Basidiomycota</taxon>
        <taxon>Agaricomycotina</taxon>
        <taxon>Agaricomycetes</taxon>
        <taxon>Agaricomycetidae</taxon>
        <taxon>Atheliales</taxon>
        <taxon>Atheliaceae</taxon>
        <taxon>Piloderma</taxon>
    </lineage>
</organism>